<accession>A0ABU0DKZ4</accession>
<name>A0ABU0DKZ4_9HYPH</name>
<sequence>MTLSEGKTSTDGGGRRTCVFVAATPLQILFSLSIAHDLGPDVDKHMIMIGSFTNGEVICDRFTALSISPGWKSARYFPSFRLASRYAAALEGDELFIGGDAGLKHCLYLLFFKLLSRNTRINVYEEGVGTYRKDLYSSRKRAVIALTGAGTHLGNSVLTSNVYVLRPDAYLSALPGMERKVRQIVHSPVDVIRRHLASLCALFSYPPLTGADRKSACCILYLSSWSQDEAFIKTLTDSSDDVYLKPHPHFKGDLGHGSFHVLTGAPPAELILVNLLDIYDRVTVFHHGSSTELYFSHERVEFVRI</sequence>
<dbReference type="RefSeq" id="WP_307062298.1">
    <property type="nucleotide sequence ID" value="NZ_JAUSUH010000008.1"/>
</dbReference>
<keyword evidence="2" id="KW-1185">Reference proteome</keyword>
<comment type="caution">
    <text evidence="1">The sequence shown here is derived from an EMBL/GenBank/DDBJ whole genome shotgun (WGS) entry which is preliminary data.</text>
</comment>
<protein>
    <submittedName>
        <fullName evidence="1">Uncharacterized protein</fullName>
    </submittedName>
</protein>
<gene>
    <name evidence="1" type="ORF">J2S76_003435</name>
</gene>
<reference evidence="1 2" key="1">
    <citation type="submission" date="2023-07" db="EMBL/GenBank/DDBJ databases">
        <title>Genomic Encyclopedia of Type Strains, Phase IV (KMG-IV): sequencing the most valuable type-strain genomes for metagenomic binning, comparative biology and taxonomic classification.</title>
        <authorList>
            <person name="Goeker M."/>
        </authorList>
    </citation>
    <scope>NUCLEOTIDE SEQUENCE [LARGE SCALE GENOMIC DNA]</scope>
    <source>
        <strain evidence="1 2">DSM 1277</strain>
    </source>
</reference>
<organism evidence="1 2">
    <name type="scientific">Ancylobacter vacuolatus</name>
    <dbReference type="NCBI Taxonomy" id="223389"/>
    <lineage>
        <taxon>Bacteria</taxon>
        <taxon>Pseudomonadati</taxon>
        <taxon>Pseudomonadota</taxon>
        <taxon>Alphaproteobacteria</taxon>
        <taxon>Hyphomicrobiales</taxon>
        <taxon>Xanthobacteraceae</taxon>
        <taxon>Ancylobacter</taxon>
    </lineage>
</organism>
<evidence type="ECO:0000313" key="1">
    <source>
        <dbReference type="EMBL" id="MDQ0349001.1"/>
    </source>
</evidence>
<dbReference type="EMBL" id="JAUSUH010000008">
    <property type="protein sequence ID" value="MDQ0349001.1"/>
    <property type="molecule type" value="Genomic_DNA"/>
</dbReference>
<proteinExistence type="predicted"/>
<evidence type="ECO:0000313" key="2">
    <source>
        <dbReference type="Proteomes" id="UP001238467"/>
    </source>
</evidence>
<dbReference type="Proteomes" id="UP001238467">
    <property type="component" value="Unassembled WGS sequence"/>
</dbReference>